<keyword evidence="5" id="KW-0645">Protease</keyword>
<organism evidence="22 23">
    <name type="scientific">Arabidopsis thaliana</name>
    <name type="common">Mouse-ear cress</name>
    <dbReference type="NCBI Taxonomy" id="3702"/>
    <lineage>
        <taxon>Eukaryota</taxon>
        <taxon>Viridiplantae</taxon>
        <taxon>Streptophyta</taxon>
        <taxon>Embryophyta</taxon>
        <taxon>Tracheophyta</taxon>
        <taxon>Spermatophyta</taxon>
        <taxon>Magnoliopsida</taxon>
        <taxon>eudicotyledons</taxon>
        <taxon>Gunneridae</taxon>
        <taxon>Pentapetalae</taxon>
        <taxon>rosids</taxon>
        <taxon>malvids</taxon>
        <taxon>Brassicales</taxon>
        <taxon>Brassicaceae</taxon>
        <taxon>Camelineae</taxon>
        <taxon>Arabidopsis</taxon>
    </lineage>
</organism>
<evidence type="ECO:0000256" key="14">
    <source>
        <dbReference type="ARBA" id="ARBA00038019"/>
    </source>
</evidence>
<dbReference type="GO" id="GO:0008380">
    <property type="term" value="P:RNA splicing"/>
    <property type="evidence" value="ECO:0007669"/>
    <property type="project" value="UniProtKB-KW"/>
</dbReference>
<dbReference type="Gene3D" id="3.90.226.10">
    <property type="entry name" value="2-enoyl-CoA Hydratase, Chain A, domain 1"/>
    <property type="match status" value="1"/>
</dbReference>
<dbReference type="SMART" id="SM00386">
    <property type="entry name" value="HAT"/>
    <property type="match status" value="4"/>
</dbReference>
<dbReference type="SMART" id="SM00228">
    <property type="entry name" value="PDZ"/>
    <property type="match status" value="1"/>
</dbReference>
<feature type="compositionally biased region" description="Low complexity" evidence="19">
    <location>
        <begin position="1"/>
        <end position="20"/>
    </location>
</feature>
<dbReference type="Gene3D" id="1.25.40.10">
    <property type="entry name" value="Tetratricopeptide repeat domain"/>
    <property type="match status" value="2"/>
</dbReference>
<evidence type="ECO:0000256" key="8">
    <source>
        <dbReference type="ARBA" id="ARBA00022825"/>
    </source>
</evidence>
<evidence type="ECO:0000256" key="19">
    <source>
        <dbReference type="SAM" id="MobiDB-lite"/>
    </source>
</evidence>
<dbReference type="SUPFAM" id="SSF48452">
    <property type="entry name" value="TPR-like"/>
    <property type="match status" value="2"/>
</dbReference>
<gene>
    <name evidence="22" type="ORF">AT9943_LOCUS21450</name>
</gene>
<dbReference type="FunFam" id="3.40.50.1000:FF:000015">
    <property type="entry name" value="CTD small phosphatase-like protein 2"/>
    <property type="match status" value="1"/>
</dbReference>
<comment type="similarity">
    <text evidence="15">Belongs to the CTDSPL2 family.</text>
</comment>
<keyword evidence="6" id="KW-0677">Repeat</keyword>
<dbReference type="PROSITE" id="PS50969">
    <property type="entry name" value="FCP1"/>
    <property type="match status" value="1"/>
</dbReference>
<accession>A0A7G2FE25</accession>
<dbReference type="Gene3D" id="3.40.50.1000">
    <property type="entry name" value="HAD superfamily/HAD-like"/>
    <property type="match status" value="1"/>
</dbReference>
<dbReference type="FunFam" id="1.25.40.10:FF:000064">
    <property type="entry name" value="Putative pre-mrna-processing factor 39"/>
    <property type="match status" value="1"/>
</dbReference>
<dbReference type="Gene3D" id="2.30.42.10">
    <property type="match status" value="1"/>
</dbReference>
<dbReference type="GO" id="GO:0006397">
    <property type="term" value="P:mRNA processing"/>
    <property type="evidence" value="ECO:0007669"/>
    <property type="project" value="UniProtKB-KW"/>
</dbReference>
<dbReference type="InterPro" id="IPR036034">
    <property type="entry name" value="PDZ_sf"/>
</dbReference>
<evidence type="ECO:0000256" key="3">
    <source>
        <dbReference type="ARBA" id="ARBA00009179"/>
    </source>
</evidence>
<evidence type="ECO:0000256" key="6">
    <source>
        <dbReference type="ARBA" id="ARBA00022737"/>
    </source>
</evidence>
<keyword evidence="7" id="KW-0378">Hydrolase</keyword>
<dbReference type="GO" id="GO:0006508">
    <property type="term" value="P:proteolysis"/>
    <property type="evidence" value="ECO:0007669"/>
    <property type="project" value="UniProtKB-KW"/>
</dbReference>
<dbReference type="FunFam" id="3.90.226.10:FF:000023">
    <property type="entry name" value="Carboxyl-terminal processing protease"/>
    <property type="match status" value="1"/>
</dbReference>
<keyword evidence="11" id="KW-0508">mRNA splicing</keyword>
<dbReference type="FunFam" id="3.30.750.44:FF:000002">
    <property type="entry name" value="carboxyl-terminal-processing peptidase 2, chloroplastic"/>
    <property type="match status" value="1"/>
</dbReference>
<proteinExistence type="inferred from homology"/>
<dbReference type="InterPro" id="IPR059164">
    <property type="entry name" value="HAT_PRP39_C"/>
</dbReference>
<evidence type="ECO:0000256" key="16">
    <source>
        <dbReference type="ARBA" id="ARBA00051784"/>
    </source>
</evidence>
<evidence type="ECO:0000256" key="12">
    <source>
        <dbReference type="ARBA" id="ARBA00023242"/>
    </source>
</evidence>
<comment type="subcellular location">
    <subcellularLocation>
        <location evidence="1">Nucleus</location>
    </subcellularLocation>
    <subcellularLocation>
        <location evidence="2">Plastid</location>
        <location evidence="2">Chloroplast thylakoid lumen</location>
    </subcellularLocation>
</comment>
<feature type="compositionally biased region" description="Low complexity" evidence="19">
    <location>
        <begin position="1210"/>
        <end position="1222"/>
    </location>
</feature>
<dbReference type="PROSITE" id="PS50106">
    <property type="entry name" value="PDZ"/>
    <property type="match status" value="1"/>
</dbReference>
<name>A0A7G2FE25_ARATH</name>
<keyword evidence="4" id="KW-0507">mRNA processing</keyword>
<evidence type="ECO:0000256" key="7">
    <source>
        <dbReference type="ARBA" id="ARBA00022801"/>
    </source>
</evidence>
<evidence type="ECO:0000256" key="5">
    <source>
        <dbReference type="ARBA" id="ARBA00022670"/>
    </source>
</evidence>
<sequence length="1969" mass="221422">MRLLLPFSSPLSATSSPSTPQFIPELPPPSQFDYSGLTKILKKSVIGTLTGALSLTLVFSSPISSVAATNDPYLSVNPPSSSFESSLNHFDSAPEDCPNEEEADTEIQDDDIEPQLVTNEGIVEEAWEIVNGAFLDTRSHSWTPETWQKQKDDILASPIKSRSKAHEVIKNMLASLGDQYTRFLSPDEFSRMSKYDITGIGINLREVSDGGGNVKLKVLGLVLDSPADIAGVKQGDEILAVNGMDVSGKSSFEVKQGKCGPVKSLKIQRQVNAQTPVSYRLEKVDNGTVSVGYIRLKEFNALARKDLVIAMKRLLDKGASYFVMDLRDNLGGLVQAGIETAKLFLDEGDTVIYTAGRDPEAQKTVVSDKKPLITAPLIVMVNNRTASASEIVASALHDNCKAVLVGERTYGKGLIQSVYELRDGSGVVVTIGKYVTPNHMDINGGGIEPDFRNLPAWDEVKERLSKCSILQQIAFIVSYENPTPGKKEKKSKSCLPMVTTEVRTAVSDKEPLQRSPELDSSTDFLDNDRLKETFSSGALDFDEWTLLISEIETTSFPDDIEKLCLVYDAFLLEFPLCHGYWRKYAYHKIKLCTLEDAVEVFERAVQAATYSVAVWLDYCAFAVAAYEDPHDVSRLFERGLSFIGKDYSCCTLWDKYIEYLLGQQQWSSLANVYLRTLKYPSKKLDLYYKNFRKIAASLKEKIKCRIDVNGDLSSDPMEEDLVHTRHTDEEISIVVRELMGPSSSSAVSKALHTYLSIGEQFYQDSRQLMEKISCFETQIRRPYFHVKPLDTNQLDNWHAYLSFGETYGDFDWAINLYERCLIPCANYTEFWFRYVDFVESKGGRELANFALARASQTFVKSASVIHLFNARFKEHVGDASAASVALSRCGEELGFGFVENVTKKANMEKRLGNFEAAVTTYREALNKTLIGKENLETTALLYVQFSRLKYVITNSADDAAQILLEGNENVPHCKLLLEELMRLLMMHGGSRQVDLLDPIIDKELSHQADSSDGLSAEDKEEISNLYMEFIDLSGTIHDVRKALGRHIKLFPHSARAKLRGSRPSGNLFRELIQRREKTRERLNQDLLTNKGISSIVDSPPKEKKESSLDSYGTQSKDAVRADYVNTEPNQGCLTSGHLVEGNDNVIERETLCESQSDLSMGLKANEGGKRSHEVSLPIQASPEHGFVTKQAHFSSNSVDTVKSDAIVIQPSGSQSPQSYQSQESLRQTGRNRYHRRDLNQMHRDSKPRSQERPPQMPYSPVGTGREILGQHMAVTHQDNRVALQSSTSQNPQNQFQNSALQMHPVVQTSNAYPQSQIHGQHMIVSPPESQNPQNQCQNSTSQVQTSFAYPQTQIPQNPVQSNYQQEGQMQSHEAYNQMWQLYYYSYYYYQQQQQLMSEQPQPNQNPQPQLDQNLVQLLSKQYQSQAKTQYLQPQQVEQQQQLQGEAKGDEQRLSMPQGSTTNSDIQKSQESGAVNEANLSSDTSIKPMPYIEMKSKISKVLGVCKKHKASTRNSCSLSKISGDLESITAAITTCHDDEKQHPVSSGLDTFSRESETNEPAEMLVEDTSQSQGFAPWVDGSQSVENMENACNHMSNSDTIFSPVLNDELDGTGRVFTAGNSVIWETPRWGADESSNKICFDNQTCNVSDFYISDVLIASLPFDESGNNDAFTEISPLPHYIFPEQYMVLPYLEDGSANKDDIKSDTDKINLDNHDLFLAFNRTRSFNVEPDDRAESEVAEDFDPQLFIKNQPELSDVVSNYWPRDTLRKKSVTLVLDLDETLVHSTLESCNVADFSFRVFFNMQENTVYVRQRPHLYRFLERVGELFHVVIFTASHSIYASQLLDILDPDGKFISQRFYRDSCILLDGIYTKDLTVLGLDLAKVAIIDNCPQVYRLQINNGIPIKSWYDDPTDDGLITILPFLETLAVADDVRPIIGRRFGSEQSYSTFSVSWLCNIPMRYHTPRYHPMK</sequence>
<dbReference type="Gene3D" id="3.30.750.44">
    <property type="match status" value="1"/>
</dbReference>
<dbReference type="Pfam" id="PF03572">
    <property type="entry name" value="Peptidase_S41"/>
    <property type="match status" value="1"/>
</dbReference>
<evidence type="ECO:0000256" key="4">
    <source>
        <dbReference type="ARBA" id="ARBA00022664"/>
    </source>
</evidence>
<feature type="compositionally biased region" description="Low complexity" evidence="19">
    <location>
        <begin position="1429"/>
        <end position="1443"/>
    </location>
</feature>
<dbReference type="SUPFAM" id="SSF50156">
    <property type="entry name" value="PDZ domain-like"/>
    <property type="match status" value="1"/>
</dbReference>
<dbReference type="InterPro" id="IPR003107">
    <property type="entry name" value="HAT"/>
</dbReference>
<dbReference type="SMART" id="SM00577">
    <property type="entry name" value="CPDc"/>
    <property type="match status" value="1"/>
</dbReference>
<dbReference type="SUPFAM" id="SSF56784">
    <property type="entry name" value="HAD-like"/>
    <property type="match status" value="1"/>
</dbReference>
<evidence type="ECO:0000313" key="22">
    <source>
        <dbReference type="EMBL" id="CAD5334128.1"/>
    </source>
</evidence>
<dbReference type="Proteomes" id="UP000516314">
    <property type="component" value="Chromosome 5"/>
</dbReference>
<dbReference type="Pfam" id="PF23241">
    <property type="entry name" value="HAT_PRP39_C"/>
    <property type="match status" value="1"/>
</dbReference>
<evidence type="ECO:0000259" key="21">
    <source>
        <dbReference type="PROSITE" id="PS50969"/>
    </source>
</evidence>
<keyword evidence="12" id="KW-0539">Nucleus</keyword>
<keyword evidence="9" id="KW-0904">Protein phosphatase</keyword>
<dbReference type="SMART" id="SM00245">
    <property type="entry name" value="TSPc"/>
    <property type="match status" value="1"/>
</dbReference>
<dbReference type="Pfam" id="PF03031">
    <property type="entry name" value="NIF"/>
    <property type="match status" value="1"/>
</dbReference>
<dbReference type="GO" id="GO:0004252">
    <property type="term" value="F:serine-type endopeptidase activity"/>
    <property type="evidence" value="ECO:0007669"/>
    <property type="project" value="UniProtKB-EC"/>
</dbReference>
<evidence type="ECO:0000256" key="15">
    <source>
        <dbReference type="ARBA" id="ARBA00038355"/>
    </source>
</evidence>
<evidence type="ECO:0000256" key="9">
    <source>
        <dbReference type="ARBA" id="ARBA00022912"/>
    </source>
</evidence>
<evidence type="ECO:0000256" key="10">
    <source>
        <dbReference type="ARBA" id="ARBA00023078"/>
    </source>
</evidence>
<keyword evidence="8" id="KW-0720">Serine protease</keyword>
<dbReference type="InterPro" id="IPR023214">
    <property type="entry name" value="HAD_sf"/>
</dbReference>
<evidence type="ECO:0000256" key="13">
    <source>
        <dbReference type="ARBA" id="ARBA00037324"/>
    </source>
</evidence>
<evidence type="ECO:0000256" key="18">
    <source>
        <dbReference type="ARBA" id="ARBA00066637"/>
    </source>
</evidence>
<dbReference type="CDD" id="cd07521">
    <property type="entry name" value="HAD_FCP1-like"/>
    <property type="match status" value="1"/>
</dbReference>
<comment type="function">
    <text evidence="17">Protease involved in the C-terminal processing of the chloroplastic D1 protein of photosystem II. This proteolytic processing is necessary to allow the light-driven assembly of the tetranuclear manganese cluster, which is responsible for photosynthetic water oxidation.</text>
</comment>
<evidence type="ECO:0000256" key="1">
    <source>
        <dbReference type="ARBA" id="ARBA00004123"/>
    </source>
</evidence>
<dbReference type="InterPro" id="IPR011948">
    <property type="entry name" value="Dullard_phosphatase"/>
</dbReference>
<dbReference type="GO" id="GO:0005634">
    <property type="term" value="C:nucleus"/>
    <property type="evidence" value="ECO:0007669"/>
    <property type="project" value="UniProtKB-SubCell"/>
</dbReference>
<dbReference type="InterPro" id="IPR036412">
    <property type="entry name" value="HAD-like_sf"/>
</dbReference>
<evidence type="ECO:0000256" key="2">
    <source>
        <dbReference type="ARBA" id="ARBA00004456"/>
    </source>
</evidence>
<feature type="compositionally biased region" description="Basic and acidic residues" evidence="19">
    <location>
        <begin position="1236"/>
        <end position="1251"/>
    </location>
</feature>
<dbReference type="EMBL" id="LR881470">
    <property type="protein sequence ID" value="CAD5334128.1"/>
    <property type="molecule type" value="Genomic_DNA"/>
</dbReference>
<dbReference type="NCBIfam" id="TIGR02251">
    <property type="entry name" value="HIF-SF_euk"/>
    <property type="match status" value="1"/>
</dbReference>
<feature type="compositionally biased region" description="Polar residues" evidence="19">
    <location>
        <begin position="1454"/>
        <end position="1483"/>
    </location>
</feature>
<dbReference type="Pfam" id="PF00595">
    <property type="entry name" value="PDZ"/>
    <property type="match status" value="1"/>
</dbReference>
<feature type="region of interest" description="Disordered" evidence="19">
    <location>
        <begin position="1"/>
        <end position="27"/>
    </location>
</feature>
<dbReference type="InterPro" id="IPR005151">
    <property type="entry name" value="Tail-specific_protease"/>
</dbReference>
<evidence type="ECO:0000256" key="17">
    <source>
        <dbReference type="ARBA" id="ARBA00060065"/>
    </source>
</evidence>
<dbReference type="GO" id="GO:0009543">
    <property type="term" value="C:chloroplast thylakoid lumen"/>
    <property type="evidence" value="ECO:0007669"/>
    <property type="project" value="UniProtKB-SubCell"/>
</dbReference>
<dbReference type="FunFam" id="1.25.40.10:FF:000159">
    <property type="entry name" value="Tetratricopeptide repeat (TPR)-like superfamily protein"/>
    <property type="match status" value="1"/>
</dbReference>
<dbReference type="Pfam" id="PF23240">
    <property type="entry name" value="HAT_PRP39_N"/>
    <property type="match status" value="1"/>
</dbReference>
<dbReference type="InterPro" id="IPR001478">
    <property type="entry name" value="PDZ"/>
</dbReference>
<dbReference type="InterPro" id="IPR004447">
    <property type="entry name" value="Peptidase_S41A"/>
</dbReference>
<feature type="region of interest" description="Disordered" evidence="19">
    <location>
        <begin position="1210"/>
        <end position="1263"/>
    </location>
</feature>
<protein>
    <recommendedName>
        <fullName evidence="18">C-terminal processing peptidase</fullName>
        <ecNumber evidence="18">3.4.21.102</ecNumber>
    </recommendedName>
</protein>
<dbReference type="InterPro" id="IPR004274">
    <property type="entry name" value="FCP1_dom"/>
</dbReference>
<feature type="domain" description="FCP1 homology" evidence="21">
    <location>
        <begin position="1766"/>
        <end position="1925"/>
    </location>
</feature>
<dbReference type="GO" id="GO:0004721">
    <property type="term" value="F:phosphoprotein phosphatase activity"/>
    <property type="evidence" value="ECO:0007669"/>
    <property type="project" value="UniProtKB-KW"/>
</dbReference>
<dbReference type="SUPFAM" id="SSF52096">
    <property type="entry name" value="ClpP/crotonase"/>
    <property type="match status" value="1"/>
</dbReference>
<dbReference type="NCBIfam" id="TIGR00225">
    <property type="entry name" value="prc"/>
    <property type="match status" value="1"/>
</dbReference>
<reference evidence="22 23" key="1">
    <citation type="submission" date="2020-09" db="EMBL/GenBank/DDBJ databases">
        <authorList>
            <person name="Ashkenazy H."/>
        </authorList>
    </citation>
    <scope>NUCLEOTIDE SEQUENCE [LARGE SCALE GENOMIC DNA]</scope>
    <source>
        <strain evidence="23">cv. Cdm-0</strain>
    </source>
</reference>
<keyword evidence="10" id="KW-0793">Thylakoid</keyword>
<comment type="similarity">
    <text evidence="14">Belongs to the PRP39 family.</text>
</comment>
<dbReference type="CDD" id="cd06782">
    <property type="entry name" value="cpPDZ_CPP-like"/>
    <property type="match status" value="1"/>
</dbReference>
<comment type="catalytic activity">
    <reaction evidence="16">
        <text>The enzyme shows specific recognition of a C-terminal tripeptide, Xaa-Yaa-Zaa, in which Xaa is preferably Ala or Leu, Yaa is preferably Ala or Tyr, and Zaa is preferably Ala, but then cleaves at a variable distance from the C-terminus. A typical cleavage is -Ala-Ala-|-Arg-Ala-Ala-Lys-Glu-Asn-Tyr-Ala-Leu-Ala-Ala.</text>
        <dbReference type="EC" id="3.4.21.102"/>
    </reaction>
</comment>
<dbReference type="EC" id="3.4.21.102" evidence="18"/>
<dbReference type="InterPro" id="IPR011990">
    <property type="entry name" value="TPR-like_helical_dom_sf"/>
</dbReference>
<dbReference type="PANTHER" id="PTHR17204">
    <property type="entry name" value="PRE-MRNA PROCESSING PROTEIN PRP39-RELATED"/>
    <property type="match status" value="1"/>
</dbReference>
<dbReference type="InterPro" id="IPR029045">
    <property type="entry name" value="ClpP/crotonase-like_dom_sf"/>
</dbReference>
<feature type="region of interest" description="Disordered" evidence="19">
    <location>
        <begin position="1091"/>
        <end position="1114"/>
    </location>
</feature>
<evidence type="ECO:0000313" key="23">
    <source>
        <dbReference type="Proteomes" id="UP000516314"/>
    </source>
</evidence>
<dbReference type="CDD" id="cd07560">
    <property type="entry name" value="Peptidase_S41_CPP"/>
    <property type="match status" value="1"/>
</dbReference>
<feature type="region of interest" description="Disordered" evidence="19">
    <location>
        <begin position="1429"/>
        <end position="1483"/>
    </location>
</feature>
<feature type="domain" description="PDZ" evidence="20">
    <location>
        <begin position="189"/>
        <end position="248"/>
    </location>
</feature>
<comment type="function">
    <text evidence="13">Probable phosphatase.</text>
</comment>
<evidence type="ECO:0000259" key="20">
    <source>
        <dbReference type="PROSITE" id="PS50106"/>
    </source>
</evidence>
<dbReference type="PANTHER" id="PTHR17204:SF26">
    <property type="entry name" value="PRE-MRNA-PROCESSING FACTOR 39-2"/>
    <property type="match status" value="1"/>
</dbReference>
<comment type="similarity">
    <text evidence="3">Belongs to the peptidase S41A family.</text>
</comment>
<evidence type="ECO:0000256" key="11">
    <source>
        <dbReference type="ARBA" id="ARBA00023187"/>
    </source>
</evidence>